<feature type="transmembrane region" description="Helical" evidence="1">
    <location>
        <begin position="86"/>
        <end position="114"/>
    </location>
</feature>
<sequence length="487" mass="55276">MLIIAWSLVVGTWFLFLCYSWKWMSKNANAAGNENEKMRMCNLIFIGSLSVLVYVYARVTESYREVDRMEVELKQRPWRKVECPTWYIYMFYFLQLVLLEVLETGIFAVVLIGSCKLLQFLFSMELLTFLVACAMATCFGYGLAILEVRWFFCDEYFGKIEPFFTAIHWDARQNVIVFSILPSLSRWYFYPQLDDKNMPPTNFSIYIGCLATTLLVFVKCQTLFSFLMREYEEAPRFEMRIHPAQGGLDGEESHLEAVRRRRTDSFLAGLQLLLHSILLPHFASSYQRTDYISISTGTCTTLVQRMNSTTSPSGGALLPPAFTFSAQKCVDSCYPPPPPKDDPLPPTDVNCNILLLQPNSQPNIPQIIKPPSSSVANVPVSDPINNNNNNEDYESSHSINSNHNQLVQTSAPSSPPAPEELQKCGDFLKSSRVNIIVPIHGEVVDTQRTRDPRPITLRKCQAATTFITLPTHASSSEVNNHDKYEDG</sequence>
<keyword evidence="3" id="KW-1185">Reference proteome</keyword>
<feature type="transmembrane region" description="Helical" evidence="1">
    <location>
        <begin position="40"/>
        <end position="57"/>
    </location>
</feature>
<name>A0ABP1RGT2_9HEXA</name>
<organism evidence="2 3">
    <name type="scientific">Orchesella dallaii</name>
    <dbReference type="NCBI Taxonomy" id="48710"/>
    <lineage>
        <taxon>Eukaryota</taxon>
        <taxon>Metazoa</taxon>
        <taxon>Ecdysozoa</taxon>
        <taxon>Arthropoda</taxon>
        <taxon>Hexapoda</taxon>
        <taxon>Collembola</taxon>
        <taxon>Entomobryomorpha</taxon>
        <taxon>Entomobryoidea</taxon>
        <taxon>Orchesellidae</taxon>
        <taxon>Orchesellinae</taxon>
        <taxon>Orchesella</taxon>
    </lineage>
</organism>
<feature type="transmembrane region" description="Helical" evidence="1">
    <location>
        <begin position="6"/>
        <end position="24"/>
    </location>
</feature>
<comment type="caution">
    <text evidence="2">The sequence shown here is derived from an EMBL/GenBank/DDBJ whole genome shotgun (WGS) entry which is preliminary data.</text>
</comment>
<feature type="transmembrane region" description="Helical" evidence="1">
    <location>
        <begin position="126"/>
        <end position="146"/>
    </location>
</feature>
<proteinExistence type="predicted"/>
<protein>
    <recommendedName>
        <fullName evidence="4">Transmembrane protein</fullName>
    </recommendedName>
</protein>
<evidence type="ECO:0000313" key="3">
    <source>
        <dbReference type="Proteomes" id="UP001642540"/>
    </source>
</evidence>
<dbReference type="Proteomes" id="UP001642540">
    <property type="component" value="Unassembled WGS sequence"/>
</dbReference>
<evidence type="ECO:0000256" key="1">
    <source>
        <dbReference type="SAM" id="Phobius"/>
    </source>
</evidence>
<gene>
    <name evidence="2" type="ORF">ODALV1_LOCUS21993</name>
</gene>
<reference evidence="2 3" key="1">
    <citation type="submission" date="2024-08" db="EMBL/GenBank/DDBJ databases">
        <authorList>
            <person name="Cucini C."/>
            <person name="Frati F."/>
        </authorList>
    </citation>
    <scope>NUCLEOTIDE SEQUENCE [LARGE SCALE GENOMIC DNA]</scope>
</reference>
<evidence type="ECO:0000313" key="2">
    <source>
        <dbReference type="EMBL" id="CAL8127862.1"/>
    </source>
</evidence>
<keyword evidence="1" id="KW-0472">Membrane</keyword>
<keyword evidence="1" id="KW-0812">Transmembrane</keyword>
<evidence type="ECO:0008006" key="4">
    <source>
        <dbReference type="Google" id="ProtNLM"/>
    </source>
</evidence>
<feature type="transmembrane region" description="Helical" evidence="1">
    <location>
        <begin position="203"/>
        <end position="227"/>
    </location>
</feature>
<dbReference type="EMBL" id="CAXLJM020000072">
    <property type="protein sequence ID" value="CAL8127862.1"/>
    <property type="molecule type" value="Genomic_DNA"/>
</dbReference>
<keyword evidence="1" id="KW-1133">Transmembrane helix</keyword>
<accession>A0ABP1RGT2</accession>